<evidence type="ECO:0000256" key="3">
    <source>
        <dbReference type="PROSITE-ProRule" id="PRU00221"/>
    </source>
</evidence>
<feature type="compositionally biased region" description="Polar residues" evidence="4">
    <location>
        <begin position="79"/>
        <end position="91"/>
    </location>
</feature>
<feature type="repeat" description="WD" evidence="3">
    <location>
        <begin position="312"/>
        <end position="342"/>
    </location>
</feature>
<dbReference type="PRINTS" id="PR00320">
    <property type="entry name" value="GPROTEINBRPT"/>
</dbReference>
<dbReference type="InterPro" id="IPR020472">
    <property type="entry name" value="WD40_PAC1"/>
</dbReference>
<feature type="compositionally biased region" description="Low complexity" evidence="4">
    <location>
        <begin position="67"/>
        <end position="78"/>
    </location>
</feature>
<dbReference type="PROSITE" id="PS50294">
    <property type="entry name" value="WD_REPEATS_REGION"/>
    <property type="match status" value="1"/>
</dbReference>
<dbReference type="OrthoDB" id="674604at2759"/>
<dbReference type="EMBL" id="JAKOGI010000012">
    <property type="protein sequence ID" value="KAJ8450848.1"/>
    <property type="molecule type" value="Genomic_DNA"/>
</dbReference>
<evidence type="ECO:0000313" key="5">
    <source>
        <dbReference type="EMBL" id="KAJ8450848.1"/>
    </source>
</evidence>
<dbReference type="PANTHER" id="PTHR22844:SF370">
    <property type="entry name" value="OS12G0594000 PROTEIN"/>
    <property type="match status" value="1"/>
</dbReference>
<evidence type="ECO:0000313" key="6">
    <source>
        <dbReference type="Proteomes" id="UP001153076"/>
    </source>
</evidence>
<dbReference type="InterPro" id="IPR001680">
    <property type="entry name" value="WD40_rpt"/>
</dbReference>
<feature type="region of interest" description="Disordered" evidence="4">
    <location>
        <begin position="466"/>
        <end position="499"/>
    </location>
</feature>
<accession>A0A9Q1KWJ3</accession>
<evidence type="ECO:0000256" key="1">
    <source>
        <dbReference type="ARBA" id="ARBA00022574"/>
    </source>
</evidence>
<keyword evidence="6" id="KW-1185">Reference proteome</keyword>
<dbReference type="InterPro" id="IPR015943">
    <property type="entry name" value="WD40/YVTN_repeat-like_dom_sf"/>
</dbReference>
<dbReference type="Proteomes" id="UP001153076">
    <property type="component" value="Unassembled WGS sequence"/>
</dbReference>
<protein>
    <submittedName>
        <fullName evidence="5">Uncharacterized protein</fullName>
    </submittedName>
</protein>
<keyword evidence="1 3" id="KW-0853">WD repeat</keyword>
<feature type="region of interest" description="Disordered" evidence="4">
    <location>
        <begin position="1"/>
        <end position="91"/>
    </location>
</feature>
<dbReference type="Gene3D" id="2.130.10.10">
    <property type="entry name" value="YVTN repeat-like/Quinoprotein amine dehydrogenase"/>
    <property type="match status" value="3"/>
</dbReference>
<dbReference type="PANTHER" id="PTHR22844">
    <property type="entry name" value="F-BOX AND WD40 DOMAIN PROTEIN"/>
    <property type="match status" value="1"/>
</dbReference>
<feature type="compositionally biased region" description="Low complexity" evidence="4">
    <location>
        <begin position="471"/>
        <end position="481"/>
    </location>
</feature>
<keyword evidence="2" id="KW-0677">Repeat</keyword>
<gene>
    <name evidence="5" type="ORF">Cgig2_032473</name>
</gene>
<evidence type="ECO:0000256" key="4">
    <source>
        <dbReference type="SAM" id="MobiDB-lite"/>
    </source>
</evidence>
<dbReference type="InterPro" id="IPR036322">
    <property type="entry name" value="WD40_repeat_dom_sf"/>
</dbReference>
<feature type="compositionally biased region" description="Polar residues" evidence="4">
    <location>
        <begin position="1"/>
        <end position="19"/>
    </location>
</feature>
<sequence length="564" mass="61566">MTNAVMATAKMNSKNTKTESCSTTSSSPPPPPRRVKFGQLLRCSDDPESLSPLLSPQPLPAEEQHRSSSSSSRQSNASETPLSPCSSGSPRFSFSDETAAAGSASPYYYTTNLSPWNPAAASAASPYIKSPWIKLSPLPLPRPSPESDNVYYSRGRSCLIGSLLREEGHVYSMAVKEGMLYTGSESRNIRVWKNFSDAGGFKSGSGLVKAIVVSDSKDNRVFTGHLDGKIRIWTRKGKRVGTLPKLGEYLKNSINPKNYVEVRRNHKVPKIKHFDAVSCLALNEESGLLYSGSWDKTIKVWRISDGKCLESIEAHDDAINSIVVGFGGLVFSGSADGTVKVWRRELQGNETKHFEVRTLLKQENAVTSLAVADDVTGSSFLYCGSSDGLVNFWEREKEELVYGGVLRGHKLAVLCLAAAGSLVFSGSADKTICAWRREKDSSGAHTCLAVLAGHEGPVKCLAAEQDRDNGENNNNNSQSESGFDHTFVEEEEEDEGEQPRQWIVYSGSLDKSIRIWRVSEDAPSGLSTGICKLHIHVKNPYGNGPLYHVLAGSNDVEISLIQWH</sequence>
<dbReference type="AlphaFoldDB" id="A0A9Q1KWJ3"/>
<dbReference type="SMART" id="SM00320">
    <property type="entry name" value="WD40"/>
    <property type="match status" value="7"/>
</dbReference>
<name>A0A9Q1KWJ3_9CARY</name>
<dbReference type="FunFam" id="2.130.10.10:FF:000775">
    <property type="entry name" value="BnaA09g28200D protein"/>
    <property type="match status" value="1"/>
</dbReference>
<comment type="caution">
    <text evidence="5">The sequence shown here is derived from an EMBL/GenBank/DDBJ whole genome shotgun (WGS) entry which is preliminary data.</text>
</comment>
<dbReference type="InterPro" id="IPR045182">
    <property type="entry name" value="JINGUBANG-like"/>
</dbReference>
<dbReference type="PROSITE" id="PS50082">
    <property type="entry name" value="WD_REPEATS_2"/>
    <property type="match status" value="2"/>
</dbReference>
<dbReference type="CDD" id="cd00200">
    <property type="entry name" value="WD40"/>
    <property type="match status" value="1"/>
</dbReference>
<dbReference type="Pfam" id="PF00400">
    <property type="entry name" value="WD40"/>
    <property type="match status" value="3"/>
</dbReference>
<dbReference type="SUPFAM" id="SSF50978">
    <property type="entry name" value="WD40 repeat-like"/>
    <property type="match status" value="1"/>
</dbReference>
<organism evidence="5 6">
    <name type="scientific">Carnegiea gigantea</name>
    <dbReference type="NCBI Taxonomy" id="171969"/>
    <lineage>
        <taxon>Eukaryota</taxon>
        <taxon>Viridiplantae</taxon>
        <taxon>Streptophyta</taxon>
        <taxon>Embryophyta</taxon>
        <taxon>Tracheophyta</taxon>
        <taxon>Spermatophyta</taxon>
        <taxon>Magnoliopsida</taxon>
        <taxon>eudicotyledons</taxon>
        <taxon>Gunneridae</taxon>
        <taxon>Pentapetalae</taxon>
        <taxon>Caryophyllales</taxon>
        <taxon>Cactineae</taxon>
        <taxon>Cactaceae</taxon>
        <taxon>Cactoideae</taxon>
        <taxon>Echinocereeae</taxon>
        <taxon>Carnegiea</taxon>
    </lineage>
</organism>
<reference evidence="5" key="1">
    <citation type="submission" date="2022-04" db="EMBL/GenBank/DDBJ databases">
        <title>Carnegiea gigantea Genome sequencing and assembly v2.</title>
        <authorList>
            <person name="Copetti D."/>
            <person name="Sanderson M.J."/>
            <person name="Burquez A."/>
            <person name="Wojciechowski M.F."/>
        </authorList>
    </citation>
    <scope>NUCLEOTIDE SEQUENCE</scope>
    <source>
        <strain evidence="5">SGP5-SGP5p</strain>
        <tissue evidence="5">Aerial part</tissue>
    </source>
</reference>
<proteinExistence type="predicted"/>
<feature type="repeat" description="WD" evidence="3">
    <location>
        <begin position="270"/>
        <end position="311"/>
    </location>
</feature>
<evidence type="ECO:0000256" key="2">
    <source>
        <dbReference type="ARBA" id="ARBA00022737"/>
    </source>
</evidence>